<protein>
    <submittedName>
        <fullName evidence="4">Uncharacterized protein</fullName>
    </submittedName>
</protein>
<feature type="transmembrane region" description="Helical" evidence="2">
    <location>
        <begin position="134"/>
        <end position="159"/>
    </location>
</feature>
<evidence type="ECO:0000256" key="2">
    <source>
        <dbReference type="SAM" id="Phobius"/>
    </source>
</evidence>
<accession>A0A6T1KZ39</accession>
<keyword evidence="2" id="KW-0472">Membrane</keyword>
<evidence type="ECO:0000313" key="3">
    <source>
        <dbReference type="EMBL" id="CAE4646925.1"/>
    </source>
</evidence>
<evidence type="ECO:0000313" key="4">
    <source>
        <dbReference type="EMBL" id="CAE4646928.1"/>
    </source>
</evidence>
<dbReference type="EMBL" id="HBNR01071713">
    <property type="protein sequence ID" value="CAE4646928.1"/>
    <property type="molecule type" value="Transcribed_RNA"/>
</dbReference>
<feature type="region of interest" description="Disordered" evidence="1">
    <location>
        <begin position="177"/>
        <end position="199"/>
    </location>
</feature>
<evidence type="ECO:0000256" key="1">
    <source>
        <dbReference type="SAM" id="MobiDB-lite"/>
    </source>
</evidence>
<name>A0A6T1KZ39_9DINO</name>
<dbReference type="AlphaFoldDB" id="A0A6T1KZ39"/>
<dbReference type="EMBL" id="HBNR01071717">
    <property type="protein sequence ID" value="CAE4646937.1"/>
    <property type="molecule type" value="Transcribed_RNA"/>
</dbReference>
<gene>
    <name evidence="3" type="ORF">AMON00008_LOCUS50811</name>
    <name evidence="4" type="ORF">AMON00008_LOCUS50812</name>
    <name evidence="5" type="ORF">AMON00008_LOCUS50816</name>
</gene>
<dbReference type="EMBL" id="HBNR01071712">
    <property type="protein sequence ID" value="CAE4646925.1"/>
    <property type="molecule type" value="Transcribed_RNA"/>
</dbReference>
<proteinExistence type="predicted"/>
<reference evidence="4" key="1">
    <citation type="submission" date="2021-01" db="EMBL/GenBank/DDBJ databases">
        <authorList>
            <person name="Corre E."/>
            <person name="Pelletier E."/>
            <person name="Niang G."/>
            <person name="Scheremetjew M."/>
            <person name="Finn R."/>
            <person name="Kale V."/>
            <person name="Holt S."/>
            <person name="Cochrane G."/>
            <person name="Meng A."/>
            <person name="Brown T."/>
            <person name="Cohen L."/>
        </authorList>
    </citation>
    <scope>NUCLEOTIDE SEQUENCE</scope>
    <source>
        <strain evidence="4">CCMP3105</strain>
    </source>
</reference>
<feature type="transmembrane region" description="Helical" evidence="2">
    <location>
        <begin position="50"/>
        <end position="68"/>
    </location>
</feature>
<evidence type="ECO:0000313" key="5">
    <source>
        <dbReference type="EMBL" id="CAE4646937.1"/>
    </source>
</evidence>
<organism evidence="4">
    <name type="scientific">Alexandrium monilatum</name>
    <dbReference type="NCBI Taxonomy" id="311494"/>
    <lineage>
        <taxon>Eukaryota</taxon>
        <taxon>Sar</taxon>
        <taxon>Alveolata</taxon>
        <taxon>Dinophyceae</taxon>
        <taxon>Gonyaulacales</taxon>
        <taxon>Pyrocystaceae</taxon>
        <taxon>Alexandrium</taxon>
    </lineage>
</organism>
<sequence>MFSGLASINTPATRSFTHSLTWGINFAVITNMLQFVFAKTKRTRQGMSFCRKWGPFYCIFFALFLMMADLTRHLVNDAWGTDCTSLDRDAFPNSVLGFQDSPGGPFQPVGSEYEKYCRSVNAGDEYTSTGALSVYGWVFTIFCTWSGFALLFVGIFWALSLPQKVAAQWRAIRGARARAAPQPPAPGRRGGEPLMDTAA</sequence>
<keyword evidence="2" id="KW-1133">Transmembrane helix</keyword>
<feature type="transmembrane region" description="Helical" evidence="2">
    <location>
        <begin position="20"/>
        <end position="38"/>
    </location>
</feature>
<keyword evidence="2" id="KW-0812">Transmembrane</keyword>